<dbReference type="Proteomes" id="UP000001745">
    <property type="component" value="Unassembled WGS sequence"/>
</dbReference>
<keyword evidence="2" id="KW-0479">Metal-binding</keyword>
<evidence type="ECO:0000256" key="2">
    <source>
        <dbReference type="ARBA" id="ARBA00022723"/>
    </source>
</evidence>
<proteinExistence type="predicted"/>
<feature type="domain" description="Xylanolytic transcriptional activator regulatory" evidence="7">
    <location>
        <begin position="41"/>
        <end position="150"/>
    </location>
</feature>
<accession>B8MSE1</accession>
<dbReference type="OMA" id="SIYEYEM"/>
<dbReference type="GO" id="GO:0008270">
    <property type="term" value="F:zinc ion binding"/>
    <property type="evidence" value="ECO:0007669"/>
    <property type="project" value="InterPro"/>
</dbReference>
<keyword evidence="5" id="KW-0539">Nucleus</keyword>
<evidence type="ECO:0000256" key="5">
    <source>
        <dbReference type="ARBA" id="ARBA00023242"/>
    </source>
</evidence>
<feature type="compositionally biased region" description="Polar residues" evidence="6">
    <location>
        <begin position="401"/>
        <end position="415"/>
    </location>
</feature>
<feature type="region of interest" description="Disordered" evidence="6">
    <location>
        <begin position="390"/>
        <end position="417"/>
    </location>
</feature>
<dbReference type="VEuPathDB" id="FungiDB:TSTA_003840"/>
<dbReference type="OrthoDB" id="309640at2759"/>
<dbReference type="HOGENOM" id="CLU_511089_0_0_1"/>
<sequence>MMTARFLSPLPGGVVSGEIDIGDISRADWRAIGNHWAEQASQRALIHADKPSIELVQACQVLALYWFATAQTTRTNMHTAIAYRACRLLHLSQKCENGSVTNWSGDQDRGMRCFWACWLTKCASQENTRFQFDCWADVTGCPLPADNVDESPRTPMQYIGKHGVIENLEPIQQNSGIGFNAALVIMQGIWWEVQDFVQTGHETCDRPTEWGSKYCSLSKRLEELPDKIAELTQYERGRESSKANSADQARSFCLGYFYHLCVVYLHSSIVPALSYSRTPLAISRVMIRLAAEQAWEHSVSMTTMADQFIARRATISKLWPVVGYGAYVCAVIQLRRFLALRVLTHQHLQEMKVHLLISGELSKYWMTLQPLHEDLKQQFSQAHALISSRGNCAQEKDEQSSRLMDQPNSGPSPELSSYHRVYVANRDARGVDRQLEEQNSNTSVRVMEAHDTPPATNVRQAPDFTSFTHIPGLTSAGERHQTVWESTMQGTSGDLAPQSDWTSREDGFWWNQDPSSLNDLFSGGFFLHDDIGF</sequence>
<protein>
    <recommendedName>
        <fullName evidence="7">Xylanolytic transcriptional activator regulatory domain-containing protein</fullName>
    </recommendedName>
</protein>
<dbReference type="CDD" id="cd12148">
    <property type="entry name" value="fungal_TF_MHR"/>
    <property type="match status" value="1"/>
</dbReference>
<evidence type="ECO:0000256" key="4">
    <source>
        <dbReference type="ARBA" id="ARBA00023163"/>
    </source>
</evidence>
<dbReference type="GO" id="GO:0005634">
    <property type="term" value="C:nucleus"/>
    <property type="evidence" value="ECO:0007669"/>
    <property type="project" value="UniProtKB-SubCell"/>
</dbReference>
<dbReference type="GeneID" id="8100096"/>
<gene>
    <name evidence="8" type="ORF">TSTA_003840</name>
</gene>
<keyword evidence="4" id="KW-0804">Transcription</keyword>
<organism evidence="8 9">
    <name type="scientific">Talaromyces stipitatus (strain ATCC 10500 / CBS 375.48 / QM 6759 / NRRL 1006)</name>
    <name type="common">Penicillium stipitatum</name>
    <dbReference type="NCBI Taxonomy" id="441959"/>
    <lineage>
        <taxon>Eukaryota</taxon>
        <taxon>Fungi</taxon>
        <taxon>Dikarya</taxon>
        <taxon>Ascomycota</taxon>
        <taxon>Pezizomycotina</taxon>
        <taxon>Eurotiomycetes</taxon>
        <taxon>Eurotiomycetidae</taxon>
        <taxon>Eurotiales</taxon>
        <taxon>Trichocomaceae</taxon>
        <taxon>Talaromyces</taxon>
        <taxon>Talaromyces sect. Talaromyces</taxon>
    </lineage>
</organism>
<dbReference type="AlphaFoldDB" id="B8MSE1"/>
<evidence type="ECO:0000259" key="7">
    <source>
        <dbReference type="Pfam" id="PF04082"/>
    </source>
</evidence>
<dbReference type="InParanoid" id="B8MSE1"/>
<keyword evidence="9" id="KW-1185">Reference proteome</keyword>
<evidence type="ECO:0000313" key="8">
    <source>
        <dbReference type="EMBL" id="EED12328.1"/>
    </source>
</evidence>
<evidence type="ECO:0000256" key="1">
    <source>
        <dbReference type="ARBA" id="ARBA00004123"/>
    </source>
</evidence>
<dbReference type="RefSeq" id="XP_002487982.1">
    <property type="nucleotide sequence ID" value="XM_002487937.1"/>
</dbReference>
<reference evidence="9" key="1">
    <citation type="journal article" date="2015" name="Genome Announc.">
        <title>Genome sequence of the AIDS-associated pathogen Penicillium marneffei (ATCC18224) and its near taxonomic relative Talaromyces stipitatus (ATCC10500).</title>
        <authorList>
            <person name="Nierman W.C."/>
            <person name="Fedorova-Abrams N.D."/>
            <person name="Andrianopoulos A."/>
        </authorList>
    </citation>
    <scope>NUCLEOTIDE SEQUENCE [LARGE SCALE GENOMIC DNA]</scope>
    <source>
        <strain evidence="9">ATCC 10500 / CBS 375.48 / QM 6759 / NRRL 1006</strain>
    </source>
</reference>
<dbReference type="Pfam" id="PF04082">
    <property type="entry name" value="Fungal_trans"/>
    <property type="match status" value="1"/>
</dbReference>
<dbReference type="PANTHER" id="PTHR47338:SF6">
    <property type="entry name" value="ZN(II)2CYS6 TRANSCRIPTION FACTOR (EUROFUNG)"/>
    <property type="match status" value="1"/>
</dbReference>
<dbReference type="EMBL" id="EQ962660">
    <property type="protein sequence ID" value="EED12328.1"/>
    <property type="molecule type" value="Genomic_DNA"/>
</dbReference>
<dbReference type="STRING" id="441959.B8MSE1"/>
<evidence type="ECO:0000256" key="3">
    <source>
        <dbReference type="ARBA" id="ARBA00023015"/>
    </source>
</evidence>
<comment type="subcellular location">
    <subcellularLocation>
        <location evidence="1">Nucleus</location>
    </subcellularLocation>
</comment>
<dbReference type="GO" id="GO:0006351">
    <property type="term" value="P:DNA-templated transcription"/>
    <property type="evidence" value="ECO:0007669"/>
    <property type="project" value="InterPro"/>
</dbReference>
<dbReference type="InterPro" id="IPR050815">
    <property type="entry name" value="TF_fung"/>
</dbReference>
<dbReference type="InterPro" id="IPR007219">
    <property type="entry name" value="XnlR_reg_dom"/>
</dbReference>
<name>B8MSE1_TALSN</name>
<evidence type="ECO:0000313" key="9">
    <source>
        <dbReference type="Proteomes" id="UP000001745"/>
    </source>
</evidence>
<evidence type="ECO:0000256" key="6">
    <source>
        <dbReference type="SAM" id="MobiDB-lite"/>
    </source>
</evidence>
<dbReference type="PANTHER" id="PTHR47338">
    <property type="entry name" value="ZN(II)2CYS6 TRANSCRIPTION FACTOR (EUROFUNG)-RELATED"/>
    <property type="match status" value="1"/>
</dbReference>
<keyword evidence="3" id="KW-0805">Transcription regulation</keyword>
<dbReference type="eggNOG" id="ENOG502SMM3">
    <property type="taxonomic scope" value="Eukaryota"/>
</dbReference>
<dbReference type="GO" id="GO:0000981">
    <property type="term" value="F:DNA-binding transcription factor activity, RNA polymerase II-specific"/>
    <property type="evidence" value="ECO:0007669"/>
    <property type="project" value="InterPro"/>
</dbReference>
<dbReference type="GO" id="GO:0003677">
    <property type="term" value="F:DNA binding"/>
    <property type="evidence" value="ECO:0007669"/>
    <property type="project" value="InterPro"/>
</dbReference>
<dbReference type="PhylomeDB" id="B8MSE1"/>